<dbReference type="HOGENOM" id="CLU_043508_1_1_6"/>
<comment type="subunit">
    <text evidence="12">Monomer. Interacts with ssb (via C-terminus); this interaction stimulates the exonuclease activity by recruiting the enzyme to its substrate.</text>
</comment>
<evidence type="ECO:0000313" key="18">
    <source>
        <dbReference type="EMBL" id="AIY65732.1"/>
    </source>
</evidence>
<dbReference type="RefSeq" id="WP_038641919.1">
    <property type="nucleotide sequence ID" value="NZ_CP009888.1"/>
</dbReference>
<evidence type="ECO:0000256" key="6">
    <source>
        <dbReference type="ARBA" id="ARBA00022763"/>
    </source>
</evidence>
<evidence type="ECO:0000256" key="1">
    <source>
        <dbReference type="ARBA" id="ARBA00000563"/>
    </source>
</evidence>
<dbReference type="InterPro" id="IPR013520">
    <property type="entry name" value="Ribonucl_H"/>
</dbReference>
<dbReference type="AlphaFoldDB" id="A0A0A7EIE4"/>
<evidence type="ECO:0000259" key="17">
    <source>
        <dbReference type="PROSITE" id="PS51785"/>
    </source>
</evidence>
<dbReference type="PROSITE" id="PS51785">
    <property type="entry name" value="EXOI_C"/>
    <property type="match status" value="1"/>
</dbReference>
<reference evidence="18 19" key="1">
    <citation type="submission" date="2014-11" db="EMBL/GenBank/DDBJ databases">
        <title>Complete Genome Sequence of Pseudoalteromonas sp. Strain OCN003 Isolated from Kaneohe Bay, Oahu, Hawaii.</title>
        <authorList>
            <person name="Beurmann S."/>
            <person name="Videau P."/>
            <person name="Ushijima B."/>
            <person name="Smith A.M."/>
            <person name="Aeby G.S."/>
            <person name="Callahan S.M."/>
            <person name="Belcaid M."/>
        </authorList>
    </citation>
    <scope>NUCLEOTIDE SEQUENCE [LARGE SCALE GENOMIC DNA]</scope>
    <source>
        <strain evidence="18 19">OCN003</strain>
    </source>
</reference>
<keyword evidence="5 15" id="KW-0479">Metal-binding</keyword>
<dbReference type="InterPro" id="IPR023607">
    <property type="entry name" value="Exodeoxyribonuclease_I"/>
</dbReference>
<evidence type="ECO:0000256" key="10">
    <source>
        <dbReference type="ARBA" id="ARBA00023125"/>
    </source>
</evidence>
<dbReference type="PANTHER" id="PTHR11046:SF11">
    <property type="entry name" value="EXODEOXYRIBONUCLEASE I"/>
    <property type="match status" value="1"/>
</dbReference>
<feature type="domain" description="ExoI SH3-like" evidence="16">
    <location>
        <begin position="200"/>
        <end position="354"/>
    </location>
</feature>
<organism evidence="18 19">
    <name type="scientific">Pseudoalteromonas piratica</name>
    <dbReference type="NCBI Taxonomy" id="1348114"/>
    <lineage>
        <taxon>Bacteria</taxon>
        <taxon>Pseudomonadati</taxon>
        <taxon>Pseudomonadota</taxon>
        <taxon>Gammaproteobacteria</taxon>
        <taxon>Alteromonadales</taxon>
        <taxon>Pseudoalteromonadaceae</taxon>
        <taxon>Pseudoalteromonas</taxon>
    </lineage>
</organism>
<dbReference type="Gene3D" id="1.20.1280.70">
    <property type="entry name" value="Exonuclease ExoI, domain 3"/>
    <property type="match status" value="1"/>
</dbReference>
<dbReference type="CDD" id="cd06138">
    <property type="entry name" value="ExoI_N"/>
    <property type="match status" value="1"/>
</dbReference>
<dbReference type="SUPFAM" id="SSF53098">
    <property type="entry name" value="Ribonuclease H-like"/>
    <property type="match status" value="1"/>
</dbReference>
<dbReference type="Proteomes" id="UP000030341">
    <property type="component" value="Chromosome 1"/>
</dbReference>
<evidence type="ECO:0000256" key="8">
    <source>
        <dbReference type="ARBA" id="ARBA00022839"/>
    </source>
</evidence>
<feature type="binding site" evidence="15">
    <location>
        <position position="184"/>
    </location>
    <ligand>
        <name>Mg(2+)</name>
        <dbReference type="ChEBI" id="CHEBI:18420"/>
        <label>2</label>
    </ligand>
</feature>
<dbReference type="GO" id="GO:0003677">
    <property type="term" value="F:DNA binding"/>
    <property type="evidence" value="ECO:0007669"/>
    <property type="project" value="UniProtKB-KW"/>
</dbReference>
<evidence type="ECO:0000256" key="9">
    <source>
        <dbReference type="ARBA" id="ARBA00022842"/>
    </source>
</evidence>
<dbReference type="EMBL" id="CP009888">
    <property type="protein sequence ID" value="AIY65732.1"/>
    <property type="molecule type" value="Genomic_DNA"/>
</dbReference>
<dbReference type="EC" id="3.1.11.1" evidence="2 13"/>
<dbReference type="InterPro" id="IPR036397">
    <property type="entry name" value="RNaseH_sf"/>
</dbReference>
<keyword evidence="4 13" id="KW-0540">Nuclease</keyword>
<dbReference type="Pfam" id="PF08411">
    <property type="entry name" value="ExoI_SH3"/>
    <property type="match status" value="1"/>
</dbReference>
<dbReference type="PROSITE" id="PS51784">
    <property type="entry name" value="EXOI_SH3"/>
    <property type="match status" value="1"/>
</dbReference>
<evidence type="ECO:0000256" key="3">
    <source>
        <dbReference type="ARBA" id="ARBA00019900"/>
    </source>
</evidence>
<dbReference type="FunFam" id="3.30.1520.20:FF:000001">
    <property type="entry name" value="Exodeoxyribonuclease I"/>
    <property type="match status" value="1"/>
</dbReference>
<keyword evidence="9 15" id="KW-0460">Magnesium</keyword>
<dbReference type="eggNOG" id="COG2925">
    <property type="taxonomic scope" value="Bacteria"/>
</dbReference>
<accession>A0A0A7EIE4</accession>
<dbReference type="InterPro" id="IPR038649">
    <property type="entry name" value="EXOI_SH3_sf"/>
</dbReference>
<evidence type="ECO:0000256" key="13">
    <source>
        <dbReference type="PIRNR" id="PIRNR000977"/>
    </source>
</evidence>
<comment type="catalytic activity">
    <reaction evidence="1 13">
        <text>Exonucleolytic cleavage in the 3'- to 5'-direction to yield nucleoside 5'-phosphates.</text>
        <dbReference type="EC" id="3.1.11.1"/>
    </reaction>
</comment>
<dbReference type="OrthoDB" id="9763470at2"/>
<evidence type="ECO:0000256" key="5">
    <source>
        <dbReference type="ARBA" id="ARBA00022723"/>
    </source>
</evidence>
<feature type="domain" description="ExoI C-terminal" evidence="17">
    <location>
        <begin position="358"/>
        <end position="479"/>
    </location>
</feature>
<dbReference type="InterPro" id="IPR058561">
    <property type="entry name" value="Exonuc_1_C"/>
</dbReference>
<evidence type="ECO:0000259" key="16">
    <source>
        <dbReference type="PROSITE" id="PS51784"/>
    </source>
</evidence>
<evidence type="ECO:0000256" key="7">
    <source>
        <dbReference type="ARBA" id="ARBA00022801"/>
    </source>
</evidence>
<evidence type="ECO:0000256" key="14">
    <source>
        <dbReference type="PIRSR" id="PIRSR000977-1"/>
    </source>
</evidence>
<evidence type="ECO:0000256" key="4">
    <source>
        <dbReference type="ARBA" id="ARBA00022722"/>
    </source>
</evidence>
<dbReference type="NCBIfam" id="NF008746">
    <property type="entry name" value="PRK11779.1"/>
    <property type="match status" value="1"/>
</dbReference>
<dbReference type="GO" id="GO:0008310">
    <property type="term" value="F:single-stranded DNA 3'-5' DNA exonuclease activity"/>
    <property type="evidence" value="ECO:0007669"/>
    <property type="project" value="UniProtKB-EC"/>
</dbReference>
<dbReference type="InterPro" id="IPR034747">
    <property type="entry name" value="EXOI_SH3"/>
</dbReference>
<keyword evidence="10" id="KW-0238">DNA-binding</keyword>
<dbReference type="Gene3D" id="3.30.420.10">
    <property type="entry name" value="Ribonuclease H-like superfamily/Ribonuclease H"/>
    <property type="match status" value="1"/>
</dbReference>
<protein>
    <recommendedName>
        <fullName evidence="3 13">Exodeoxyribonuclease I</fullName>
        <ecNumber evidence="2 13">3.1.11.1</ecNumber>
    </recommendedName>
</protein>
<dbReference type="InterPro" id="IPR012337">
    <property type="entry name" value="RNaseH-like_sf"/>
</dbReference>
<keyword evidence="7 13" id="KW-0378">Hydrolase</keyword>
<keyword evidence="19" id="KW-1185">Reference proteome</keyword>
<dbReference type="GO" id="GO:0046872">
    <property type="term" value="F:metal ion binding"/>
    <property type="evidence" value="ECO:0007669"/>
    <property type="project" value="UniProtKB-KW"/>
</dbReference>
<comment type="cofactor">
    <cofactor evidence="15">
        <name>Mg(2+)</name>
        <dbReference type="ChEBI" id="CHEBI:18420"/>
    </cofactor>
    <text evidence="15">Binds 2 Mg(2+) ions per monomer.</text>
</comment>
<evidence type="ECO:0000313" key="19">
    <source>
        <dbReference type="Proteomes" id="UP000030341"/>
    </source>
</evidence>
<evidence type="ECO:0000256" key="11">
    <source>
        <dbReference type="ARBA" id="ARBA00023204"/>
    </source>
</evidence>
<dbReference type="Pfam" id="PF00929">
    <property type="entry name" value="RNase_T"/>
    <property type="match status" value="1"/>
</dbReference>
<dbReference type="Pfam" id="PF26016">
    <property type="entry name" value="ExoI_C"/>
    <property type="match status" value="1"/>
</dbReference>
<dbReference type="PANTHER" id="PTHR11046">
    <property type="entry name" value="OLIGORIBONUCLEASE, MITOCHONDRIAL"/>
    <property type="match status" value="1"/>
</dbReference>
<dbReference type="Gene3D" id="1.10.287.1240">
    <property type="match status" value="1"/>
</dbReference>
<dbReference type="PIRSF" id="PIRSF000977">
    <property type="entry name" value="Exodeoxyribonuclease_I"/>
    <property type="match status" value="1"/>
</dbReference>
<dbReference type="InterPro" id="IPR013620">
    <property type="entry name" value="Exonuc_1_SH3"/>
</dbReference>
<feature type="binding site" evidence="15">
    <location>
        <position position="13"/>
    </location>
    <ligand>
        <name>Mg(2+)</name>
        <dbReference type="ChEBI" id="CHEBI:18420"/>
        <label>1</label>
    </ligand>
</feature>
<dbReference type="KEGG" id="pseo:OM33_11675"/>
<name>A0A0A7EIE4_9GAMM</name>
<gene>
    <name evidence="18" type="ORF">OM33_11675</name>
</gene>
<feature type="binding site" evidence="14">
    <location>
        <position position="15"/>
    </location>
    <ligand>
        <name>substrate</name>
    </ligand>
</feature>
<dbReference type="Gene3D" id="3.30.1520.20">
    <property type="entry name" value="Exonuclease ExoI, domain 2"/>
    <property type="match status" value="1"/>
</dbReference>
<dbReference type="GO" id="GO:0006281">
    <property type="term" value="P:DNA repair"/>
    <property type="evidence" value="ECO:0007669"/>
    <property type="project" value="UniProtKB-KW"/>
</dbReference>
<dbReference type="GO" id="GO:0000175">
    <property type="term" value="F:3'-5'-RNA exonuclease activity"/>
    <property type="evidence" value="ECO:0007669"/>
    <property type="project" value="InterPro"/>
</dbReference>
<evidence type="ECO:0000256" key="12">
    <source>
        <dbReference type="ARBA" id="ARBA00046792"/>
    </source>
</evidence>
<proteinExistence type="predicted"/>
<keyword evidence="11 13" id="KW-0234">DNA repair</keyword>
<evidence type="ECO:0000256" key="2">
    <source>
        <dbReference type="ARBA" id="ARBA00012108"/>
    </source>
</evidence>
<keyword evidence="6 13" id="KW-0227">DNA damage</keyword>
<evidence type="ECO:0000256" key="15">
    <source>
        <dbReference type="PIRSR" id="PIRSR000977-2"/>
    </source>
</evidence>
<dbReference type="SMART" id="SM00479">
    <property type="entry name" value="EXOIII"/>
    <property type="match status" value="1"/>
</dbReference>
<feature type="binding site" evidence="14">
    <location>
        <position position="163"/>
    </location>
    <ligand>
        <name>substrate</name>
    </ligand>
</feature>
<dbReference type="STRING" id="1348114.OM33_11675"/>
<keyword evidence="8 13" id="KW-0269">Exonuclease</keyword>
<sequence>MNNQEQPTIYWHDYETWGATPQKDRPSQFAGIRTDLDLNIIGEPLVIYCKPQADYLPHPMAALVTGITPQHAMKHGICEADFISKIHQEFAKENTCVAGYNSIRFDDEVSRYSFYRNFYDPYAREWQNGNSRWDIIDLVRATYALRPEGINWPEKEDGSPSFRLEELTAANGIDHGNAHDALSDVTATIALAKLIKEKQPKMYHYYFNLRFKKAAQELLDVFNMTPLVHVSSKIPATQGCTTWIAPIAFHHQNKNAVICVNLALDPTPLIELSVEEIRERLYTKRENLTDDQLPIGLKQVHINKCTFIAPAKTLLPENAERLGINREACLANLKLLRAHPELREKVVEVFNDDSHLTAITNPDYALYQGFASSGDKSKFDIIRSTEPSQLAGLQLDFDDAKYSEMLFRYRARNWPESLNHQELERWRKYCQNKLMHGEDNPSIDANEFMLTLENLAHEHESDEKKMAILKSLYHYAQSL</sequence>
<dbReference type="FunFam" id="3.30.420.10:FF:000033">
    <property type="entry name" value="Exodeoxyribonuclease I"/>
    <property type="match status" value="1"/>
</dbReference>
<dbReference type="InterPro" id="IPR022894">
    <property type="entry name" value="Oligoribonuclease"/>
</dbReference>
<feature type="binding site" evidence="15">
    <location>
        <position position="15"/>
    </location>
    <ligand>
        <name>Mg(2+)</name>
        <dbReference type="ChEBI" id="CHEBI:18420"/>
        <label>2</label>
    </ligand>
</feature>